<evidence type="ECO:0000313" key="9">
    <source>
        <dbReference type="Proteomes" id="UP000001542"/>
    </source>
</evidence>
<dbReference type="KEGG" id="tva:4758764"/>
<dbReference type="SUPFAM" id="SSF53649">
    <property type="entry name" value="Alkaline phosphatase-like"/>
    <property type="match status" value="1"/>
</dbReference>
<organism evidence="8 9">
    <name type="scientific">Trichomonas vaginalis (strain ATCC PRA-98 / G3)</name>
    <dbReference type="NCBI Taxonomy" id="412133"/>
    <lineage>
        <taxon>Eukaryota</taxon>
        <taxon>Metamonada</taxon>
        <taxon>Parabasalia</taxon>
        <taxon>Trichomonadida</taxon>
        <taxon>Trichomonadidae</taxon>
        <taxon>Trichomonas</taxon>
    </lineage>
</organism>
<dbReference type="Pfam" id="PF00884">
    <property type="entry name" value="Sulfatase"/>
    <property type="match status" value="1"/>
</dbReference>
<dbReference type="VEuPathDB" id="TrichDB:TVAGG3_0232780"/>
<evidence type="ECO:0000259" key="7">
    <source>
        <dbReference type="Pfam" id="PF00884"/>
    </source>
</evidence>
<dbReference type="Gene3D" id="3.40.720.10">
    <property type="entry name" value="Alkaline Phosphatase, subunit A"/>
    <property type="match status" value="1"/>
</dbReference>
<feature type="domain" description="Sulfatase N-terminal" evidence="7">
    <location>
        <begin position="248"/>
        <end position="450"/>
    </location>
</feature>
<keyword evidence="9" id="KW-1185">Reference proteome</keyword>
<dbReference type="InterPro" id="IPR050448">
    <property type="entry name" value="OpgB/LTA_synthase_biosynth"/>
</dbReference>
<evidence type="ECO:0000256" key="6">
    <source>
        <dbReference type="SAM" id="Phobius"/>
    </source>
</evidence>
<reference evidence="8" key="1">
    <citation type="submission" date="2006-10" db="EMBL/GenBank/DDBJ databases">
        <authorList>
            <person name="Amadeo P."/>
            <person name="Zhao Q."/>
            <person name="Wortman J."/>
            <person name="Fraser-Liggett C."/>
            <person name="Carlton J."/>
        </authorList>
    </citation>
    <scope>NUCLEOTIDE SEQUENCE</scope>
    <source>
        <strain evidence="8">G3</strain>
    </source>
</reference>
<name>A2F2C2_TRIV3</name>
<evidence type="ECO:0000256" key="2">
    <source>
        <dbReference type="ARBA" id="ARBA00022475"/>
    </source>
</evidence>
<evidence type="ECO:0000256" key="1">
    <source>
        <dbReference type="ARBA" id="ARBA00004651"/>
    </source>
</evidence>
<dbReference type="PANTHER" id="PTHR47371:SF3">
    <property type="entry name" value="PHOSPHOGLYCEROL TRANSFERASE I"/>
    <property type="match status" value="1"/>
</dbReference>
<keyword evidence="3 6" id="KW-0812">Transmembrane</keyword>
<dbReference type="GO" id="GO:0016740">
    <property type="term" value="F:transferase activity"/>
    <property type="evidence" value="ECO:0000318"/>
    <property type="project" value="GO_Central"/>
</dbReference>
<dbReference type="GO" id="GO:0005886">
    <property type="term" value="C:plasma membrane"/>
    <property type="evidence" value="ECO:0007669"/>
    <property type="project" value="UniProtKB-SubCell"/>
</dbReference>
<proteinExistence type="predicted"/>
<reference evidence="8" key="2">
    <citation type="journal article" date="2007" name="Science">
        <title>Draft genome sequence of the sexually transmitted pathogen Trichomonas vaginalis.</title>
        <authorList>
            <person name="Carlton J.M."/>
            <person name="Hirt R.P."/>
            <person name="Silva J.C."/>
            <person name="Delcher A.L."/>
            <person name="Schatz M."/>
            <person name="Zhao Q."/>
            <person name="Wortman J.R."/>
            <person name="Bidwell S.L."/>
            <person name="Alsmark U.C.M."/>
            <person name="Besteiro S."/>
            <person name="Sicheritz-Ponten T."/>
            <person name="Noel C.J."/>
            <person name="Dacks J.B."/>
            <person name="Foster P.G."/>
            <person name="Simillion C."/>
            <person name="Van de Peer Y."/>
            <person name="Miranda-Saavedra D."/>
            <person name="Barton G.J."/>
            <person name="Westrop G.D."/>
            <person name="Mueller S."/>
            <person name="Dessi D."/>
            <person name="Fiori P.L."/>
            <person name="Ren Q."/>
            <person name="Paulsen I."/>
            <person name="Zhang H."/>
            <person name="Bastida-Corcuera F.D."/>
            <person name="Simoes-Barbosa A."/>
            <person name="Brown M.T."/>
            <person name="Hayes R.D."/>
            <person name="Mukherjee M."/>
            <person name="Okumura C.Y."/>
            <person name="Schneider R."/>
            <person name="Smith A.J."/>
            <person name="Vanacova S."/>
            <person name="Villalvazo M."/>
            <person name="Haas B.J."/>
            <person name="Pertea M."/>
            <person name="Feldblyum T.V."/>
            <person name="Utterback T.R."/>
            <person name="Shu C.L."/>
            <person name="Osoegawa K."/>
            <person name="de Jong P.J."/>
            <person name="Hrdy I."/>
            <person name="Horvathova L."/>
            <person name="Zubacova Z."/>
            <person name="Dolezal P."/>
            <person name="Malik S.B."/>
            <person name="Logsdon J.M. Jr."/>
            <person name="Henze K."/>
            <person name="Gupta A."/>
            <person name="Wang C.C."/>
            <person name="Dunne R.L."/>
            <person name="Upcroft J.A."/>
            <person name="Upcroft P."/>
            <person name="White O."/>
            <person name="Salzberg S.L."/>
            <person name="Tang P."/>
            <person name="Chiu C.-H."/>
            <person name="Lee Y.-S."/>
            <person name="Embley T.M."/>
            <person name="Coombs G.H."/>
            <person name="Mottram J.C."/>
            <person name="Tachezy J."/>
            <person name="Fraser-Liggett C.M."/>
            <person name="Johnson P.J."/>
        </authorList>
    </citation>
    <scope>NUCLEOTIDE SEQUENCE [LARGE SCALE GENOMIC DNA]</scope>
    <source>
        <strain evidence="8">G3</strain>
    </source>
</reference>
<keyword evidence="4 6" id="KW-1133">Transmembrane helix</keyword>
<dbReference type="RefSeq" id="XP_001313870.1">
    <property type="nucleotide sequence ID" value="XM_001313869.1"/>
</dbReference>
<evidence type="ECO:0000256" key="4">
    <source>
        <dbReference type="ARBA" id="ARBA00022989"/>
    </source>
</evidence>
<dbReference type="EMBL" id="DS113584">
    <property type="protein sequence ID" value="EAY00941.1"/>
    <property type="molecule type" value="Genomic_DNA"/>
</dbReference>
<accession>A2F2C2</accession>
<gene>
    <name evidence="8" type="ORF">TVAG_493140</name>
</gene>
<evidence type="ECO:0000313" key="8">
    <source>
        <dbReference type="EMBL" id="EAY00941.1"/>
    </source>
</evidence>
<dbReference type="InParanoid" id="A2F2C2"/>
<protein>
    <recommendedName>
        <fullName evidence="7">Sulfatase N-terminal domain-containing protein</fullName>
    </recommendedName>
</protein>
<dbReference type="InterPro" id="IPR000917">
    <property type="entry name" value="Sulfatase_N"/>
</dbReference>
<dbReference type="SMR" id="A2F2C2"/>
<feature type="transmembrane region" description="Helical" evidence="6">
    <location>
        <begin position="107"/>
        <end position="129"/>
    </location>
</feature>
<dbReference type="GO" id="GO:0016020">
    <property type="term" value="C:membrane"/>
    <property type="evidence" value="ECO:0000318"/>
    <property type="project" value="GO_Central"/>
</dbReference>
<dbReference type="AlphaFoldDB" id="A2F2C2"/>
<feature type="transmembrane region" description="Helical" evidence="6">
    <location>
        <begin position="77"/>
        <end position="95"/>
    </location>
</feature>
<dbReference type="PANTHER" id="PTHR47371">
    <property type="entry name" value="LIPOTEICHOIC ACID SYNTHASE"/>
    <property type="match status" value="1"/>
</dbReference>
<dbReference type="Proteomes" id="UP000001542">
    <property type="component" value="Unassembled WGS sequence"/>
</dbReference>
<evidence type="ECO:0000256" key="5">
    <source>
        <dbReference type="ARBA" id="ARBA00023136"/>
    </source>
</evidence>
<dbReference type="InterPro" id="IPR017850">
    <property type="entry name" value="Alkaline_phosphatase_core_sf"/>
</dbReference>
<keyword evidence="5 6" id="KW-0472">Membrane</keyword>
<dbReference type="VEuPathDB" id="TrichDB:TVAG_493140"/>
<evidence type="ECO:0000256" key="3">
    <source>
        <dbReference type="ARBA" id="ARBA00022692"/>
    </source>
</evidence>
<comment type="subcellular location">
    <subcellularLocation>
        <location evidence="1">Cell membrane</location>
        <topology evidence="1">Multi-pass membrane protein</topology>
    </subcellularLocation>
</comment>
<sequence length="522" mass="60946">MFWIIKPKLQLKSNLMLQYLDEFESVVFSFISALIIGFQKNVYQVSGTIHFDELETMLKQTDYASKSEVVYSFLTSYYLPCFFPSLLLILMYFKYRGTGFIIYKTKIYFRFSAKAIIFAHIFAIFFGFVKLIKPDEESSIEFFDKFYVNPTDELLTFPSKKKNIIFISVESLETSFFSKSIGGLFNNSYEPNIEKLYSDPKTVYFSSEKGKIGGAEQLKRARFTVSANFALTCSLPFKWMSKSSQITVENSPQYYYPKVSCIGDILQRNGYSTNSIFGTHYNDWNFGSIFDYHGIERVITNQHIINKTLVFIPDFYLFEYIRNRVMDIIKQEEPFYLHIVTRDTHEPGYICNACPEAPTKLERIYRCLDSNIEDFLRWSKKQSWYPNTVFVLHGDHLLRNNDLSALAIQNNYTRTIFNMFLHTSTKVQHKKPRKFTHLDILPTVLAAAGVEIKGNRLGLGSNLFSDTKTILEQRNKEEIEKDLEGVYAWYKNKFEDMNCNLNEPCLKIGLNFSENAFPFENN</sequence>
<keyword evidence="2" id="KW-1003">Cell membrane</keyword>